<evidence type="ECO:0000313" key="2">
    <source>
        <dbReference type="EMBL" id="PQP22452.1"/>
    </source>
</evidence>
<evidence type="ECO:0000313" key="3">
    <source>
        <dbReference type="Proteomes" id="UP000238206"/>
    </source>
</evidence>
<dbReference type="Pfam" id="PF20008">
    <property type="entry name" value="DUF6429"/>
    <property type="match status" value="1"/>
</dbReference>
<gene>
    <name evidence="2" type="ORF">C5615_01420</name>
</gene>
<name>A0A2S8J7D2_BURCE</name>
<protein>
    <recommendedName>
        <fullName evidence="1">DUF6429 domain-containing protein</fullName>
    </recommendedName>
</protein>
<dbReference type="RefSeq" id="WP_047901080.1">
    <property type="nucleotide sequence ID" value="NZ_PUIQ01000001.1"/>
</dbReference>
<dbReference type="AlphaFoldDB" id="A0A2S8J7D2"/>
<accession>A0A2S8J7D2</accession>
<dbReference type="GeneID" id="55504613"/>
<comment type="caution">
    <text evidence="2">The sequence shown here is derived from an EMBL/GenBank/DDBJ whole genome shotgun (WGS) entry which is preliminary data.</text>
</comment>
<organism evidence="2 3">
    <name type="scientific">Burkholderia cepacia</name>
    <name type="common">Pseudomonas cepacia</name>
    <dbReference type="NCBI Taxonomy" id="292"/>
    <lineage>
        <taxon>Bacteria</taxon>
        <taxon>Pseudomonadati</taxon>
        <taxon>Pseudomonadota</taxon>
        <taxon>Betaproteobacteria</taxon>
        <taxon>Burkholderiales</taxon>
        <taxon>Burkholderiaceae</taxon>
        <taxon>Burkholderia</taxon>
        <taxon>Burkholderia cepacia complex</taxon>
    </lineage>
</organism>
<reference evidence="2 3" key="1">
    <citation type="submission" date="2018-02" db="EMBL/GenBank/DDBJ databases">
        <title>Draft genome sequencing of Burkholderia cepacia Y14-15.</title>
        <authorList>
            <person name="Zheng B.-X."/>
        </authorList>
    </citation>
    <scope>NUCLEOTIDE SEQUENCE [LARGE SCALE GENOMIC DNA]</scope>
    <source>
        <strain evidence="2 3">Y14-15</strain>
    </source>
</reference>
<dbReference type="Proteomes" id="UP000238206">
    <property type="component" value="Unassembled WGS sequence"/>
</dbReference>
<evidence type="ECO:0000259" key="1">
    <source>
        <dbReference type="Pfam" id="PF20008"/>
    </source>
</evidence>
<sequence length="84" mass="9584">MNIDLGAVDDAVLALLYLTLHDRNRAWKTFDWAVLNRLHERGLIGDPVNKTKSVMLTDEGLRESERLFMRLFVDSGATPTDDPR</sequence>
<dbReference type="InterPro" id="IPR045489">
    <property type="entry name" value="DUF6429"/>
</dbReference>
<dbReference type="EMBL" id="PUIQ01000001">
    <property type="protein sequence ID" value="PQP22452.1"/>
    <property type="molecule type" value="Genomic_DNA"/>
</dbReference>
<feature type="domain" description="DUF6429" evidence="1">
    <location>
        <begin position="7"/>
        <end position="73"/>
    </location>
</feature>
<proteinExistence type="predicted"/>